<dbReference type="Proteomes" id="UP000054107">
    <property type="component" value="Unassembled WGS sequence"/>
</dbReference>
<evidence type="ECO:0000313" key="3">
    <source>
        <dbReference type="Proteomes" id="UP000054107"/>
    </source>
</evidence>
<protein>
    <submittedName>
        <fullName evidence="2">Uncharacterized protein</fullName>
    </submittedName>
</protein>
<gene>
    <name evidence="2" type="primary">PARPA_07429.1 scaffold 27626</name>
</gene>
<proteinExistence type="predicted"/>
<dbReference type="OrthoDB" id="2276066at2759"/>
<feature type="compositionally biased region" description="Acidic residues" evidence="1">
    <location>
        <begin position="134"/>
        <end position="143"/>
    </location>
</feature>
<sequence>MEAIISAYLIDTKSPNFNDFVGKNERKIINLSTTTNSTNAFKLMTLWINKYNYTVRKTRPTANLQKKLKKTTIAFKGIYTIVCAQRTADQAIEADAYKTSTAYVLMTNRALRDSVNVTSTLQNNEGADKKYESECEQEEGENEDEHHEDKDELDSDKEDVTEQDTEEKNEEDIRGQLMRSLTNKLNGKSYNLISYIAQDKQNLSQLLLQEASDISRLEKASSADMEFWKLAVSSTINLMHPSLEARVFNLFTEKQLDKMKYHMSDQKKAFESIATPEMIDSLFDSMLIYQMDLNTDRVIDFIDGEKYKEKDKHSERYKLLKLIWIVINNFDRLKADNATETLFSANFELLLTIMFEGDNISIEFGETVSEATSRAAAANNYSTSDFGRRIDILIHNSCYKSRNEYCCIEFKRQDAAMGLLTMQQSKNIRLNGAILNDLRAKASADDMFIIYMDFWGADGYIVGLTLFENVHLADQISSVHMPVSLIELEDFRSTLKYMYKWRQNILHQSRKVALGVFKEKRKYETVDISRSSTSVCLSPERTTSEEPLYMYYSPSKKQKN</sequence>
<dbReference type="EMBL" id="LN729575">
    <property type="protein sequence ID" value="CEP13368.1"/>
    <property type="molecule type" value="Genomic_DNA"/>
</dbReference>
<evidence type="ECO:0000256" key="1">
    <source>
        <dbReference type="SAM" id="MobiDB-lite"/>
    </source>
</evidence>
<accession>A0A0B7N4X2</accession>
<organism evidence="2 3">
    <name type="scientific">Parasitella parasitica</name>
    <dbReference type="NCBI Taxonomy" id="35722"/>
    <lineage>
        <taxon>Eukaryota</taxon>
        <taxon>Fungi</taxon>
        <taxon>Fungi incertae sedis</taxon>
        <taxon>Mucoromycota</taxon>
        <taxon>Mucoromycotina</taxon>
        <taxon>Mucoromycetes</taxon>
        <taxon>Mucorales</taxon>
        <taxon>Mucorineae</taxon>
        <taxon>Mucoraceae</taxon>
        <taxon>Parasitella</taxon>
    </lineage>
</organism>
<reference evidence="2 3" key="1">
    <citation type="submission" date="2014-09" db="EMBL/GenBank/DDBJ databases">
        <authorList>
            <person name="Ellenberger Sabrina"/>
        </authorList>
    </citation>
    <scope>NUCLEOTIDE SEQUENCE [LARGE SCALE GENOMIC DNA]</scope>
    <source>
        <strain evidence="2 3">CBS 412.66</strain>
    </source>
</reference>
<dbReference type="AlphaFoldDB" id="A0A0B7N4X2"/>
<feature type="region of interest" description="Disordered" evidence="1">
    <location>
        <begin position="117"/>
        <end position="175"/>
    </location>
</feature>
<name>A0A0B7N4X2_9FUNG</name>
<keyword evidence="3" id="KW-1185">Reference proteome</keyword>
<feature type="compositionally biased region" description="Acidic residues" evidence="1">
    <location>
        <begin position="151"/>
        <end position="170"/>
    </location>
</feature>
<evidence type="ECO:0000313" key="2">
    <source>
        <dbReference type="EMBL" id="CEP13368.1"/>
    </source>
</evidence>